<evidence type="ECO:0000313" key="4">
    <source>
        <dbReference type="RefSeq" id="XP_033571747.1"/>
    </source>
</evidence>
<dbReference type="GeneID" id="54459091"/>
<feature type="region of interest" description="Disordered" evidence="1">
    <location>
        <begin position="99"/>
        <end position="133"/>
    </location>
</feature>
<dbReference type="Proteomes" id="UP000504636">
    <property type="component" value="Unplaced"/>
</dbReference>
<dbReference type="PANTHER" id="PTHR40623">
    <property type="entry name" value="INTEGRAL MEMBRANE PROTEIN"/>
    <property type="match status" value="1"/>
</dbReference>
<evidence type="ECO:0000256" key="1">
    <source>
        <dbReference type="SAM" id="MobiDB-lite"/>
    </source>
</evidence>
<feature type="compositionally biased region" description="Basic residues" evidence="1">
    <location>
        <begin position="339"/>
        <end position="348"/>
    </location>
</feature>
<sequence length="362" mass="40409">MGQKFFQDWALWEKMTFVGTIFAGFCKLTYDNWRLRKYVQADTARALQTLELLEAQTSEEELTKDEKEDVPFGIRAIESGIEIDGVWISRGNTPIGSVASSFDESRGSGSSAQLEIPQRVYGSSSRSSSKAPSSAFERAVSAERILSSRSASSSSASSTWNLDLLQSHRLSHVAETGQLTPRIRRPECSGEWSSIVVPTRPHEAVQPPVEHFTPHRKPSLLPLPPSLDMFPIPPQRASVPPLTKDVQPFYPTSKIVSLPDTYRPRGSQYVQHTYQPYGNPIRLEDTEQQLTFTAEQNRRDSQVLRKVNSGFEILRPGTLTFANEPALHDTGSSSGEKRQSRRLRKKRPGSVDYGASPFADNV</sequence>
<gene>
    <name evidence="2 4" type="ORF">BDZ99DRAFT_451206</name>
</gene>
<dbReference type="AlphaFoldDB" id="A0A6A6Y8A4"/>
<dbReference type="RefSeq" id="XP_033571747.1">
    <property type="nucleotide sequence ID" value="XM_033718198.1"/>
</dbReference>
<dbReference type="EMBL" id="MU003711">
    <property type="protein sequence ID" value="KAF2804783.1"/>
    <property type="molecule type" value="Genomic_DNA"/>
</dbReference>
<feature type="region of interest" description="Disordered" evidence="1">
    <location>
        <begin position="322"/>
        <end position="362"/>
    </location>
</feature>
<name>A0A6A6Y8A4_9PEZI</name>
<dbReference type="OrthoDB" id="5426165at2759"/>
<feature type="compositionally biased region" description="Low complexity" evidence="1">
    <location>
        <begin position="123"/>
        <end position="133"/>
    </location>
</feature>
<proteinExistence type="predicted"/>
<dbReference type="PANTHER" id="PTHR40623:SF2">
    <property type="entry name" value="INTEGRAL MEMBRANE PROTEIN"/>
    <property type="match status" value="1"/>
</dbReference>
<keyword evidence="3" id="KW-1185">Reference proteome</keyword>
<protein>
    <submittedName>
        <fullName evidence="2 4">Uncharacterized protein</fullName>
    </submittedName>
</protein>
<evidence type="ECO:0000313" key="3">
    <source>
        <dbReference type="Proteomes" id="UP000504636"/>
    </source>
</evidence>
<evidence type="ECO:0000313" key="2">
    <source>
        <dbReference type="EMBL" id="KAF2804783.1"/>
    </source>
</evidence>
<reference evidence="2 4" key="1">
    <citation type="journal article" date="2020" name="Stud. Mycol.">
        <title>101 Dothideomycetes genomes: a test case for predicting lifestyles and emergence of pathogens.</title>
        <authorList>
            <person name="Haridas S."/>
            <person name="Albert R."/>
            <person name="Binder M."/>
            <person name="Bloem J."/>
            <person name="Labutti K."/>
            <person name="Salamov A."/>
            <person name="Andreopoulos B."/>
            <person name="Baker S."/>
            <person name="Barry K."/>
            <person name="Bills G."/>
            <person name="Bluhm B."/>
            <person name="Cannon C."/>
            <person name="Castanera R."/>
            <person name="Culley D."/>
            <person name="Daum C."/>
            <person name="Ezra D."/>
            <person name="Gonzalez J."/>
            <person name="Henrissat B."/>
            <person name="Kuo A."/>
            <person name="Liang C."/>
            <person name="Lipzen A."/>
            <person name="Lutzoni F."/>
            <person name="Magnuson J."/>
            <person name="Mondo S."/>
            <person name="Nolan M."/>
            <person name="Ohm R."/>
            <person name="Pangilinan J."/>
            <person name="Park H.-J."/>
            <person name="Ramirez L."/>
            <person name="Alfaro M."/>
            <person name="Sun H."/>
            <person name="Tritt A."/>
            <person name="Yoshinaga Y."/>
            <person name="Zwiers L.-H."/>
            <person name="Turgeon B."/>
            <person name="Goodwin S."/>
            <person name="Spatafora J."/>
            <person name="Crous P."/>
            <person name="Grigoriev I."/>
        </authorList>
    </citation>
    <scope>NUCLEOTIDE SEQUENCE</scope>
    <source>
        <strain evidence="2 4">CBS 304.34</strain>
    </source>
</reference>
<accession>A0A6A6Y8A4</accession>
<reference evidence="4" key="2">
    <citation type="submission" date="2020-04" db="EMBL/GenBank/DDBJ databases">
        <authorList>
            <consortium name="NCBI Genome Project"/>
        </authorList>
    </citation>
    <scope>NUCLEOTIDE SEQUENCE</scope>
    <source>
        <strain evidence="4">CBS 304.34</strain>
    </source>
</reference>
<organism evidence="2">
    <name type="scientific">Mytilinidion resinicola</name>
    <dbReference type="NCBI Taxonomy" id="574789"/>
    <lineage>
        <taxon>Eukaryota</taxon>
        <taxon>Fungi</taxon>
        <taxon>Dikarya</taxon>
        <taxon>Ascomycota</taxon>
        <taxon>Pezizomycotina</taxon>
        <taxon>Dothideomycetes</taxon>
        <taxon>Pleosporomycetidae</taxon>
        <taxon>Mytilinidiales</taxon>
        <taxon>Mytilinidiaceae</taxon>
        <taxon>Mytilinidion</taxon>
    </lineage>
</organism>
<reference evidence="4" key="3">
    <citation type="submission" date="2025-04" db="UniProtKB">
        <authorList>
            <consortium name="RefSeq"/>
        </authorList>
    </citation>
    <scope>IDENTIFICATION</scope>
    <source>
        <strain evidence="4">CBS 304.34</strain>
    </source>
</reference>